<organism evidence="1">
    <name type="scientific">marine metagenome</name>
    <dbReference type="NCBI Taxonomy" id="408172"/>
    <lineage>
        <taxon>unclassified sequences</taxon>
        <taxon>metagenomes</taxon>
        <taxon>ecological metagenomes</taxon>
    </lineage>
</organism>
<evidence type="ECO:0000313" key="1">
    <source>
        <dbReference type="EMBL" id="SVA23354.1"/>
    </source>
</evidence>
<name>A0A381U5R2_9ZZZZ</name>
<reference evidence="1" key="1">
    <citation type="submission" date="2018-05" db="EMBL/GenBank/DDBJ databases">
        <authorList>
            <person name="Lanie J.A."/>
            <person name="Ng W.-L."/>
            <person name="Kazmierczak K.M."/>
            <person name="Andrzejewski T.M."/>
            <person name="Davidsen T.M."/>
            <person name="Wayne K.J."/>
            <person name="Tettelin H."/>
            <person name="Glass J.I."/>
            <person name="Rusch D."/>
            <person name="Podicherti R."/>
            <person name="Tsui H.-C.T."/>
            <person name="Winkler M.E."/>
        </authorList>
    </citation>
    <scope>NUCLEOTIDE SEQUENCE</scope>
</reference>
<proteinExistence type="predicted"/>
<dbReference type="AlphaFoldDB" id="A0A381U5R2"/>
<accession>A0A381U5R2</accession>
<protein>
    <submittedName>
        <fullName evidence="1">Uncharacterized protein</fullName>
    </submittedName>
</protein>
<sequence>MFSTKFLRYYFVAAVIALLLFVSGASAQEETAAASTGGKNAVWRIGFWEILHQTFSNDDTHPFYQMTGTNRFKGGSGFFGSTTLEPGSNLYPNVHHKNEDGHSDKDGFLTKLFSNIPLLKALPTFSLEYILPTDYFVGIGLTFAYTNIWLDDEKARSATIGADPSYATPLLRLASHFYMFSASIHPFGVPKTEDLDVFMGFGMSRVESTLKYGIRANPTIDDYAAVTQTKLSGSTGTMPFRRMGIASGGESFGFMLEFLFPGKSEIIDNPFATDTIIDSTIYNSTYNDRGESLPSKVGMAGGITRLSWTYSF</sequence>
<gene>
    <name evidence="1" type="ORF">METZ01_LOCUS76208</name>
</gene>
<dbReference type="EMBL" id="UINC01005756">
    <property type="protein sequence ID" value="SVA23354.1"/>
    <property type="molecule type" value="Genomic_DNA"/>
</dbReference>